<reference evidence="1 2" key="1">
    <citation type="submission" date="2020-06" db="EMBL/GenBank/DDBJ databases">
        <authorList>
            <person name="Li R."/>
            <person name="Bekaert M."/>
        </authorList>
    </citation>
    <scope>NUCLEOTIDE SEQUENCE [LARGE SCALE GENOMIC DNA]</scope>
    <source>
        <strain evidence="2">wild</strain>
    </source>
</reference>
<evidence type="ECO:0000313" key="1">
    <source>
        <dbReference type="EMBL" id="CAC5415320.1"/>
    </source>
</evidence>
<dbReference type="EMBL" id="CACVKT020008404">
    <property type="protein sequence ID" value="CAC5415320.1"/>
    <property type="molecule type" value="Genomic_DNA"/>
</dbReference>
<evidence type="ECO:0000313" key="2">
    <source>
        <dbReference type="Proteomes" id="UP000507470"/>
    </source>
</evidence>
<name>A0A6J8E4B8_MYTCO</name>
<dbReference type="AlphaFoldDB" id="A0A6J8E4B8"/>
<gene>
    <name evidence="1" type="ORF">MCOR_48023</name>
</gene>
<dbReference type="OrthoDB" id="6201503at2759"/>
<keyword evidence="2" id="KW-1185">Reference proteome</keyword>
<proteinExistence type="predicted"/>
<protein>
    <submittedName>
        <fullName evidence="1">Uncharacterized protein</fullName>
    </submittedName>
</protein>
<accession>A0A6J8E4B8</accession>
<sequence>MVQLTNDVTGDSRWYSLQMMLQMAWKQSCSIQYLCIRLGNSLVVYNISVSVSGTISIIVPGSFEKKLPPHSSLEALEVLSGTLPTDLRREEMAIRELGKINSYSNNVPIKRKFEIWKEEEHPEKFISPLGNYISDYNFTSDDNLQERLLCHHDKD</sequence>
<organism evidence="1 2">
    <name type="scientific">Mytilus coruscus</name>
    <name type="common">Sea mussel</name>
    <dbReference type="NCBI Taxonomy" id="42192"/>
    <lineage>
        <taxon>Eukaryota</taxon>
        <taxon>Metazoa</taxon>
        <taxon>Spiralia</taxon>
        <taxon>Lophotrochozoa</taxon>
        <taxon>Mollusca</taxon>
        <taxon>Bivalvia</taxon>
        <taxon>Autobranchia</taxon>
        <taxon>Pteriomorphia</taxon>
        <taxon>Mytilida</taxon>
        <taxon>Mytiloidea</taxon>
        <taxon>Mytilidae</taxon>
        <taxon>Mytilinae</taxon>
        <taxon>Mytilus</taxon>
    </lineage>
</organism>
<dbReference type="Proteomes" id="UP000507470">
    <property type="component" value="Unassembled WGS sequence"/>
</dbReference>